<name>A0A1G5I056_9FIRM</name>
<feature type="binding site" evidence="7">
    <location>
        <begin position="77"/>
        <end position="78"/>
    </location>
    <ligand>
        <name>substrate</name>
    </ligand>
</feature>
<comment type="pathway">
    <text evidence="7">Cell wall biogenesis; peptidoglycan biosynthesis.</text>
</comment>
<evidence type="ECO:0000256" key="3">
    <source>
        <dbReference type="ARBA" id="ARBA00022960"/>
    </source>
</evidence>
<comment type="function">
    <text evidence="7">Provides the (R)-glutamate required for cell wall biosynthesis.</text>
</comment>
<comment type="similarity">
    <text evidence="7">Belongs to the aspartate/glutamate racemases family.</text>
</comment>
<dbReference type="GO" id="GO:0008360">
    <property type="term" value="P:regulation of cell shape"/>
    <property type="evidence" value="ECO:0007669"/>
    <property type="project" value="UniProtKB-KW"/>
</dbReference>
<dbReference type="OrthoDB" id="9801055at2"/>
<dbReference type="InterPro" id="IPR004391">
    <property type="entry name" value="Glu_race"/>
</dbReference>
<dbReference type="InterPro" id="IPR001920">
    <property type="entry name" value="Asp/Glu_race"/>
</dbReference>
<sequence length="273" mass="30164">MKGNASLPIGVFDSGVGGISVLAQLITLMPNEGYIYYGDSLNAPYGIKETREVMEQSLKVADILVKKGIKLLVVACNTATSAAIIRLREDLDIPVIGMEPALKPAVKLNQGKKILVMATPVTLKEKKFSDLIQLFKDTTGIIKLPCPGLVEIIEKNGSTSRELEYYLLELFKNIDFKQISTIVLGCTHYVFIKDTIQHIVGKDISLIDGNYGTALHIKSIIEPKVKSLSKEIDQTTDVHLLNSNPTKDMLILSKRLLSEELQKLQHKGSINYI</sequence>
<dbReference type="GO" id="GO:0071555">
    <property type="term" value="P:cell wall organization"/>
    <property type="evidence" value="ECO:0007669"/>
    <property type="project" value="UniProtKB-KW"/>
</dbReference>
<dbReference type="FunFam" id="3.40.50.1860:FF:000001">
    <property type="entry name" value="Glutamate racemase"/>
    <property type="match status" value="1"/>
</dbReference>
<dbReference type="STRING" id="1120976.SAMN03080606_02179"/>
<feature type="active site" description="Proton donor/acceptor" evidence="7">
    <location>
        <position position="186"/>
    </location>
</feature>
<dbReference type="NCBIfam" id="TIGR00067">
    <property type="entry name" value="glut_race"/>
    <property type="match status" value="1"/>
</dbReference>
<dbReference type="Proteomes" id="UP000198636">
    <property type="component" value="Unassembled WGS sequence"/>
</dbReference>
<dbReference type="EMBL" id="FMUS01000013">
    <property type="protein sequence ID" value="SCY69334.1"/>
    <property type="molecule type" value="Genomic_DNA"/>
</dbReference>
<dbReference type="InterPro" id="IPR018187">
    <property type="entry name" value="Asp/Glu_racemase_AS_1"/>
</dbReference>
<evidence type="ECO:0000256" key="2">
    <source>
        <dbReference type="ARBA" id="ARBA00013090"/>
    </source>
</evidence>
<keyword evidence="5 7" id="KW-0413">Isomerase</keyword>
<dbReference type="RefSeq" id="WP_091543237.1">
    <property type="nucleotide sequence ID" value="NZ_FMUS01000013.1"/>
</dbReference>
<dbReference type="AlphaFoldDB" id="A0A1G5I056"/>
<dbReference type="Pfam" id="PF01177">
    <property type="entry name" value="Asp_Glu_race"/>
    <property type="match status" value="1"/>
</dbReference>
<feature type="active site" description="Proton donor/acceptor" evidence="7">
    <location>
        <position position="76"/>
    </location>
</feature>
<dbReference type="PANTHER" id="PTHR21198:SF3">
    <property type="entry name" value="GLUTAMATE RACEMASE"/>
    <property type="match status" value="1"/>
</dbReference>
<dbReference type="PROSITE" id="PS00923">
    <property type="entry name" value="ASP_GLU_RACEMASE_1"/>
    <property type="match status" value="1"/>
</dbReference>
<evidence type="ECO:0000256" key="1">
    <source>
        <dbReference type="ARBA" id="ARBA00001602"/>
    </source>
</evidence>
<organism evidence="8 9">
    <name type="scientific">Alkaliphilus peptidifermentans DSM 18978</name>
    <dbReference type="NCBI Taxonomy" id="1120976"/>
    <lineage>
        <taxon>Bacteria</taxon>
        <taxon>Bacillati</taxon>
        <taxon>Bacillota</taxon>
        <taxon>Clostridia</taxon>
        <taxon>Peptostreptococcales</taxon>
        <taxon>Natronincolaceae</taxon>
        <taxon>Alkaliphilus</taxon>
    </lineage>
</organism>
<dbReference type="InterPro" id="IPR015942">
    <property type="entry name" value="Asp/Glu/hydantoin_racemase"/>
</dbReference>
<evidence type="ECO:0000256" key="5">
    <source>
        <dbReference type="ARBA" id="ARBA00023235"/>
    </source>
</evidence>
<dbReference type="GO" id="GO:0008881">
    <property type="term" value="F:glutamate racemase activity"/>
    <property type="evidence" value="ECO:0007669"/>
    <property type="project" value="UniProtKB-UniRule"/>
</dbReference>
<keyword evidence="3 7" id="KW-0133">Cell shape</keyword>
<accession>A0A1G5I056</accession>
<keyword evidence="4 7" id="KW-0573">Peptidoglycan synthesis</keyword>
<evidence type="ECO:0000256" key="7">
    <source>
        <dbReference type="HAMAP-Rule" id="MF_00258"/>
    </source>
</evidence>
<dbReference type="GO" id="GO:0009252">
    <property type="term" value="P:peptidoglycan biosynthetic process"/>
    <property type="evidence" value="ECO:0007669"/>
    <property type="project" value="UniProtKB-UniRule"/>
</dbReference>
<dbReference type="Gene3D" id="3.40.50.1860">
    <property type="match status" value="2"/>
</dbReference>
<evidence type="ECO:0000313" key="9">
    <source>
        <dbReference type="Proteomes" id="UP000198636"/>
    </source>
</evidence>
<keyword evidence="9" id="KW-1185">Reference proteome</keyword>
<dbReference type="EC" id="5.1.1.3" evidence="2 7"/>
<reference evidence="8 9" key="1">
    <citation type="submission" date="2016-10" db="EMBL/GenBank/DDBJ databases">
        <authorList>
            <person name="de Groot N.N."/>
        </authorList>
    </citation>
    <scope>NUCLEOTIDE SEQUENCE [LARGE SCALE GENOMIC DNA]</scope>
    <source>
        <strain evidence="8 9">DSM 18978</strain>
    </source>
</reference>
<dbReference type="SUPFAM" id="SSF53681">
    <property type="entry name" value="Aspartate/glutamate racemase"/>
    <property type="match status" value="2"/>
</dbReference>
<feature type="binding site" evidence="7">
    <location>
        <begin position="13"/>
        <end position="14"/>
    </location>
    <ligand>
        <name>substrate</name>
    </ligand>
</feature>
<evidence type="ECO:0000313" key="8">
    <source>
        <dbReference type="EMBL" id="SCY69334.1"/>
    </source>
</evidence>
<dbReference type="PANTHER" id="PTHR21198">
    <property type="entry name" value="GLUTAMATE RACEMASE"/>
    <property type="match status" value="1"/>
</dbReference>
<feature type="binding site" evidence="7">
    <location>
        <begin position="187"/>
        <end position="188"/>
    </location>
    <ligand>
        <name>substrate</name>
    </ligand>
</feature>
<proteinExistence type="inferred from homology"/>
<gene>
    <name evidence="7" type="primary">murI</name>
    <name evidence="8" type="ORF">SAMN03080606_02179</name>
</gene>
<dbReference type="UniPathway" id="UPA00219"/>
<keyword evidence="6 7" id="KW-0961">Cell wall biogenesis/degradation</keyword>
<evidence type="ECO:0000256" key="4">
    <source>
        <dbReference type="ARBA" id="ARBA00022984"/>
    </source>
</evidence>
<feature type="binding site" evidence="7">
    <location>
        <begin position="45"/>
        <end position="46"/>
    </location>
    <ligand>
        <name>substrate</name>
    </ligand>
</feature>
<protein>
    <recommendedName>
        <fullName evidence="2 7">Glutamate racemase</fullName>
        <ecNumber evidence="2 7">5.1.1.3</ecNumber>
    </recommendedName>
</protein>
<evidence type="ECO:0000256" key="6">
    <source>
        <dbReference type="ARBA" id="ARBA00023316"/>
    </source>
</evidence>
<comment type="catalytic activity">
    <reaction evidence="1 7">
        <text>L-glutamate = D-glutamate</text>
        <dbReference type="Rhea" id="RHEA:12813"/>
        <dbReference type="ChEBI" id="CHEBI:29985"/>
        <dbReference type="ChEBI" id="CHEBI:29986"/>
        <dbReference type="EC" id="5.1.1.3"/>
    </reaction>
</comment>
<dbReference type="HAMAP" id="MF_00258">
    <property type="entry name" value="Glu_racemase"/>
    <property type="match status" value="1"/>
</dbReference>